<feature type="transmembrane region" description="Helical" evidence="3">
    <location>
        <begin position="7"/>
        <end position="26"/>
    </location>
</feature>
<dbReference type="Proteomes" id="UP000002145">
    <property type="component" value="Chromosome"/>
</dbReference>
<organism evidence="4 5">
    <name type="scientific">Acetivibrio thermocellus (strain ATCC 27405 / DSM 1237 / JCM 9322 / NBRC 103400 / NCIMB 10682 / NRRL B-4536 / VPI 7372)</name>
    <name type="common">Clostridium thermocellum</name>
    <dbReference type="NCBI Taxonomy" id="203119"/>
    <lineage>
        <taxon>Bacteria</taxon>
        <taxon>Bacillati</taxon>
        <taxon>Bacillota</taxon>
        <taxon>Clostridia</taxon>
        <taxon>Eubacteriales</taxon>
        <taxon>Oscillospiraceae</taxon>
        <taxon>Acetivibrio</taxon>
    </lineage>
</organism>
<reference evidence="5" key="1">
    <citation type="submission" date="2007-02" db="EMBL/GenBank/DDBJ databases">
        <title>Complete sequence of Clostridium thermocellum ATCC 27405.</title>
        <authorList>
            <consortium name="US DOE Joint Genome Institute"/>
            <person name="Copeland A."/>
            <person name="Lucas S."/>
            <person name="Lapidus A."/>
            <person name="Barry K."/>
            <person name="Detter J.C."/>
            <person name="Glavina del Rio T."/>
            <person name="Hammon N."/>
            <person name="Israni S."/>
            <person name="Dalin E."/>
            <person name="Tice H."/>
            <person name="Pitluck S."/>
            <person name="Chertkov O."/>
            <person name="Brettin T."/>
            <person name="Bruce D."/>
            <person name="Han C."/>
            <person name="Tapia R."/>
            <person name="Gilna P."/>
            <person name="Schmutz J."/>
            <person name="Larimer F."/>
            <person name="Land M."/>
            <person name="Hauser L."/>
            <person name="Kyrpides N."/>
            <person name="Mikhailova N."/>
            <person name="Wu J.H.D."/>
            <person name="Newcomb M."/>
            <person name="Richardson P."/>
        </authorList>
    </citation>
    <scope>NUCLEOTIDE SEQUENCE [LARGE SCALE GENOMIC DNA]</scope>
    <source>
        <strain evidence="5">ATCC 27405 / DSM 1237 / JCM 9322 / NBRC 103400 / NCIMB 10682 / NRRL B-4536 / VPI 7372</strain>
    </source>
</reference>
<keyword evidence="3" id="KW-1133">Transmembrane helix</keyword>
<protein>
    <submittedName>
        <fullName evidence="4">Uncharacterized protein</fullName>
    </submittedName>
</protein>
<gene>
    <name evidence="4" type="ordered locus">Cthe_1101</name>
</gene>
<keyword evidence="3" id="KW-0812">Transmembrane</keyword>
<accession>A3DEF4</accession>
<sequence length="430" mass="48048">MGKDKGKIALLIVLLLVLYGVIYYQFIWTPKFSLDIEDINSKIETAQKQKQKLDNDLANIETLKRNLEMKTVQNERLETYLLNDSNVSDGFEYIEKLGKLFKNKLYNVKVKRPAEKKIGNSKDDKNAQSYYEIQIDFDATMTYREIMELVDYLEGGTRKVKITKFEVSPLGNKQANATPTPQNTAEPQTESDEQNAQNALAKAIFDPNEVLDLGMTVCMYSMNRENADKIYDFSRQNFQRYFEGDQVFFDDTGVALNSGEDSENISAGGSGGASGGSSGSGTDTVAVTGNAKPFGGDLGIYMQSFLTGGQNFYTYDNTTNKTINFRTKITPKVTMTFNGDTVDINVVGNAGNTYDITGHVPKDTVEMHIVLNYNLSPIENKDLGVNVQIINNTDKQININLYDKVRRAKITDRNGNSIYKSSSVEKVTIV</sequence>
<proteinExistence type="predicted"/>
<dbReference type="OrthoDB" id="2082380at2"/>
<keyword evidence="5" id="KW-1185">Reference proteome</keyword>
<dbReference type="KEGG" id="cth:Cthe_1101"/>
<evidence type="ECO:0000256" key="2">
    <source>
        <dbReference type="SAM" id="MobiDB-lite"/>
    </source>
</evidence>
<feature type="region of interest" description="Disordered" evidence="2">
    <location>
        <begin position="259"/>
        <end position="284"/>
    </location>
</feature>
<evidence type="ECO:0000313" key="4">
    <source>
        <dbReference type="EMBL" id="ABN52333.1"/>
    </source>
</evidence>
<evidence type="ECO:0000256" key="3">
    <source>
        <dbReference type="SAM" id="Phobius"/>
    </source>
</evidence>
<evidence type="ECO:0000313" key="5">
    <source>
        <dbReference type="Proteomes" id="UP000002145"/>
    </source>
</evidence>
<dbReference type="HOGENOM" id="CLU_711159_0_0_9"/>
<feature type="compositionally biased region" description="Gly residues" evidence="2">
    <location>
        <begin position="268"/>
        <end position="279"/>
    </location>
</feature>
<keyword evidence="3" id="KW-0472">Membrane</keyword>
<feature type="coiled-coil region" evidence="1">
    <location>
        <begin position="36"/>
        <end position="80"/>
    </location>
</feature>
<dbReference type="EMBL" id="CP000568">
    <property type="protein sequence ID" value="ABN52333.1"/>
    <property type="molecule type" value="Genomic_DNA"/>
</dbReference>
<reference evidence="4 5" key="2">
    <citation type="journal article" date="2013" name="Biotechnol. Biofuels">
        <title>Global transcriptome analysis of Clostridium thermocellum ATCC 27405 during growth on dilute acid pretreated Populus and switchgrass.</title>
        <authorList>
            <person name="Wilson C.M."/>
            <person name="Rodriguez M.Jr."/>
            <person name="Johnson C.M."/>
            <person name="Martin S.L."/>
            <person name="Chu T.M."/>
            <person name="Wolfinger R.D."/>
            <person name="Hauser L.J."/>
            <person name="Land M.L."/>
            <person name="Klingeman D.M."/>
            <person name="Syed M.H."/>
            <person name="Ragauskas A.J."/>
            <person name="Tschaplinski T.J."/>
            <person name="Mielenz J.R."/>
            <person name="Brown S.D."/>
        </authorList>
    </citation>
    <scope>NUCLEOTIDE SEQUENCE [LARGE SCALE GENOMIC DNA]</scope>
    <source>
        <strain evidence="5">ATCC 27405 / DSM 1237 / JCM 9322 / NBRC 103400 / NCIMB 10682 / NRRL B-4536 / VPI 7372</strain>
    </source>
</reference>
<dbReference type="AlphaFoldDB" id="A3DEF4"/>
<dbReference type="GeneID" id="35804453"/>
<keyword evidence="1" id="KW-0175">Coiled coil</keyword>
<evidence type="ECO:0000256" key="1">
    <source>
        <dbReference type="SAM" id="Coils"/>
    </source>
</evidence>
<feature type="region of interest" description="Disordered" evidence="2">
    <location>
        <begin position="171"/>
        <end position="196"/>
    </location>
</feature>
<dbReference type="RefSeq" id="WP_004463543.1">
    <property type="nucleotide sequence ID" value="NC_009012.1"/>
</dbReference>
<name>A3DEF4_ACET2</name>
<dbReference type="eggNOG" id="ENOG5033PM7">
    <property type="taxonomic scope" value="Bacteria"/>
</dbReference>
<dbReference type="STRING" id="203119.Cthe_1101"/>